<reference evidence="1" key="1">
    <citation type="submission" date="2023-04" db="EMBL/GenBank/DDBJ databases">
        <title>Ambrosiozyma monospora NBRC 1965.</title>
        <authorList>
            <person name="Ichikawa N."/>
            <person name="Sato H."/>
            <person name="Tonouchi N."/>
        </authorList>
    </citation>
    <scope>NUCLEOTIDE SEQUENCE</scope>
    <source>
        <strain evidence="1">NBRC 1965</strain>
    </source>
</reference>
<dbReference type="EMBL" id="BSXU01000344">
    <property type="protein sequence ID" value="GMG20328.1"/>
    <property type="molecule type" value="Genomic_DNA"/>
</dbReference>
<dbReference type="AlphaFoldDB" id="A0A9W6YTT7"/>
<comment type="caution">
    <text evidence="1">The sequence shown here is derived from an EMBL/GenBank/DDBJ whole genome shotgun (WGS) entry which is preliminary data.</text>
</comment>
<name>A0A9W6YTT7_AMBMO</name>
<proteinExistence type="predicted"/>
<organism evidence="1 2">
    <name type="scientific">Ambrosiozyma monospora</name>
    <name type="common">Yeast</name>
    <name type="synonym">Endomycopsis monosporus</name>
    <dbReference type="NCBI Taxonomy" id="43982"/>
    <lineage>
        <taxon>Eukaryota</taxon>
        <taxon>Fungi</taxon>
        <taxon>Dikarya</taxon>
        <taxon>Ascomycota</taxon>
        <taxon>Saccharomycotina</taxon>
        <taxon>Pichiomycetes</taxon>
        <taxon>Pichiales</taxon>
        <taxon>Pichiaceae</taxon>
        <taxon>Ambrosiozyma</taxon>
    </lineage>
</organism>
<sequence>MKVTKSFISTIMKRDTITVWVPSTEKYFGVTILFMKVSMSFLGAGLELTDEGISQTNKNHALIAELIDDGLPLTRCADTSAYTWRENGLDGMAPVFKEKLREPLNPGTPKDIKGILR</sequence>
<evidence type="ECO:0000313" key="2">
    <source>
        <dbReference type="Proteomes" id="UP001165063"/>
    </source>
</evidence>
<accession>A0A9W6YTT7</accession>
<protein>
    <submittedName>
        <fullName evidence="1">Unnamed protein product</fullName>
    </submittedName>
</protein>
<evidence type="ECO:0000313" key="1">
    <source>
        <dbReference type="EMBL" id="GMG20328.1"/>
    </source>
</evidence>
<gene>
    <name evidence="1" type="ORF">Amon01_000115200</name>
</gene>
<dbReference type="Proteomes" id="UP001165063">
    <property type="component" value="Unassembled WGS sequence"/>
</dbReference>
<keyword evidence="2" id="KW-1185">Reference proteome</keyword>